<dbReference type="EMBL" id="OX465086">
    <property type="protein sequence ID" value="CAI9264536.1"/>
    <property type="molecule type" value="Genomic_DNA"/>
</dbReference>
<evidence type="ECO:0000256" key="1">
    <source>
        <dbReference type="SAM" id="Phobius"/>
    </source>
</evidence>
<proteinExistence type="predicted"/>
<evidence type="ECO:0000313" key="3">
    <source>
        <dbReference type="Proteomes" id="UP001177003"/>
    </source>
</evidence>
<reference evidence="2" key="1">
    <citation type="submission" date="2023-04" db="EMBL/GenBank/DDBJ databases">
        <authorList>
            <person name="Vijverberg K."/>
            <person name="Xiong W."/>
            <person name="Schranz E."/>
        </authorList>
    </citation>
    <scope>NUCLEOTIDE SEQUENCE</scope>
</reference>
<feature type="transmembrane region" description="Helical" evidence="1">
    <location>
        <begin position="107"/>
        <end position="132"/>
    </location>
</feature>
<keyword evidence="1" id="KW-1133">Transmembrane helix</keyword>
<feature type="transmembrane region" description="Helical" evidence="1">
    <location>
        <begin position="307"/>
        <end position="329"/>
    </location>
</feature>
<keyword evidence="1" id="KW-0472">Membrane</keyword>
<dbReference type="AlphaFoldDB" id="A0AA35USX2"/>
<dbReference type="Proteomes" id="UP001177003">
    <property type="component" value="Chromosome 0"/>
</dbReference>
<sequence length="454" mass="50413">MVDYYRLISQKLSIEHVFNNITTKKSKQQRAQIISIERDGAQSVNAANLIASWIPLPATTTKICLRVVSDLSLLRLNTCECRRTSIALVNLVVFSGFRDADLRTASLVYLLTHVVWLMLFVTLTVAGGLLFLSVDGPHGKHVEELLEYARFGLWWVALGVASSIGLGSGLHTFVLYLGPHIAFFTIKAMQCGRVDLKSAVYDTIQLNRSPTWLQKDCSEFGPPLFSSSQGVQVPLSSILPQVQVEAILWGLGTALGELPPYFISRAASISGDKMDVTEELDASSSENNGVASNLNHMKRWFLSHAQYLNFFTILVLASVPNPLFDLAGIMCGQFGIPFWKFFLATLIGKAIVKTHIQTVFIISVCNNQLLDWIENELIWMLSFIPGVASALPTIVAKLHAMKEKYMAAPLPVTSNIKVKSWDLSFASVWNSIVWLMLLNFFVKIVNSTAQRNDL</sequence>
<evidence type="ECO:0008006" key="4">
    <source>
        <dbReference type="Google" id="ProtNLM"/>
    </source>
</evidence>
<feature type="transmembrane region" description="Helical" evidence="1">
    <location>
        <begin position="152"/>
        <end position="177"/>
    </location>
</feature>
<organism evidence="2 3">
    <name type="scientific">Lactuca saligna</name>
    <name type="common">Willowleaf lettuce</name>
    <dbReference type="NCBI Taxonomy" id="75948"/>
    <lineage>
        <taxon>Eukaryota</taxon>
        <taxon>Viridiplantae</taxon>
        <taxon>Streptophyta</taxon>
        <taxon>Embryophyta</taxon>
        <taxon>Tracheophyta</taxon>
        <taxon>Spermatophyta</taxon>
        <taxon>Magnoliopsida</taxon>
        <taxon>eudicotyledons</taxon>
        <taxon>Gunneridae</taxon>
        <taxon>Pentapetalae</taxon>
        <taxon>asterids</taxon>
        <taxon>campanulids</taxon>
        <taxon>Asterales</taxon>
        <taxon>Asteraceae</taxon>
        <taxon>Cichorioideae</taxon>
        <taxon>Cichorieae</taxon>
        <taxon>Lactucinae</taxon>
        <taxon>Lactuca</taxon>
    </lineage>
</organism>
<feature type="transmembrane region" description="Helical" evidence="1">
    <location>
        <begin position="341"/>
        <end position="365"/>
    </location>
</feature>
<name>A0AA35USX2_LACSI</name>
<keyword evidence="3" id="KW-1185">Reference proteome</keyword>
<accession>A0AA35USX2</accession>
<keyword evidence="1" id="KW-0812">Transmembrane</keyword>
<feature type="transmembrane region" description="Helical" evidence="1">
    <location>
        <begin position="377"/>
        <end position="400"/>
    </location>
</feature>
<feature type="transmembrane region" description="Helical" evidence="1">
    <location>
        <begin position="420"/>
        <end position="442"/>
    </location>
</feature>
<protein>
    <recommendedName>
        <fullName evidence="4">Vacuole membrane protein KMS1</fullName>
    </recommendedName>
</protein>
<gene>
    <name evidence="2" type="ORF">LSALG_LOCUS5183</name>
</gene>
<evidence type="ECO:0000313" key="2">
    <source>
        <dbReference type="EMBL" id="CAI9264536.1"/>
    </source>
</evidence>